<dbReference type="AlphaFoldDB" id="A0A840QD88"/>
<comment type="caution">
    <text evidence="1">The sequence shown here is derived from an EMBL/GenBank/DDBJ whole genome shotgun (WGS) entry which is preliminary data.</text>
</comment>
<dbReference type="RefSeq" id="WP_184729460.1">
    <property type="nucleotide sequence ID" value="NZ_JACHIW010000002.1"/>
</dbReference>
<organism evidence="1 2">
    <name type="scientific">Saccharopolyspora phatthalungensis</name>
    <dbReference type="NCBI Taxonomy" id="664693"/>
    <lineage>
        <taxon>Bacteria</taxon>
        <taxon>Bacillati</taxon>
        <taxon>Actinomycetota</taxon>
        <taxon>Actinomycetes</taxon>
        <taxon>Pseudonocardiales</taxon>
        <taxon>Pseudonocardiaceae</taxon>
        <taxon>Saccharopolyspora</taxon>
    </lineage>
</organism>
<accession>A0A840QD88</accession>
<protein>
    <submittedName>
        <fullName evidence="1">Uncharacterized protein</fullName>
    </submittedName>
</protein>
<dbReference type="Proteomes" id="UP000584374">
    <property type="component" value="Unassembled WGS sequence"/>
</dbReference>
<dbReference type="EMBL" id="JACHIW010000002">
    <property type="protein sequence ID" value="MBB5157957.1"/>
    <property type="molecule type" value="Genomic_DNA"/>
</dbReference>
<keyword evidence="2" id="KW-1185">Reference proteome</keyword>
<gene>
    <name evidence="1" type="ORF">BJ970_005556</name>
</gene>
<proteinExistence type="predicted"/>
<evidence type="ECO:0000313" key="1">
    <source>
        <dbReference type="EMBL" id="MBB5157957.1"/>
    </source>
</evidence>
<sequence length="105" mass="11512">MTTTGRRPNLDVDLLDTRNCNVRLACECCQSRSELAASACHTPLGVLCVTLCGTCSRAGKRPHWSGPRGADRIGEHCLHLGIDRATMSALLAQQQDLDVPEVWFY</sequence>
<evidence type="ECO:0000313" key="2">
    <source>
        <dbReference type="Proteomes" id="UP000584374"/>
    </source>
</evidence>
<name>A0A840QD88_9PSEU</name>
<reference evidence="1 2" key="1">
    <citation type="submission" date="2020-08" db="EMBL/GenBank/DDBJ databases">
        <title>Sequencing the genomes of 1000 actinobacteria strains.</title>
        <authorList>
            <person name="Klenk H.-P."/>
        </authorList>
    </citation>
    <scope>NUCLEOTIDE SEQUENCE [LARGE SCALE GENOMIC DNA]</scope>
    <source>
        <strain evidence="1 2">DSM 45584</strain>
    </source>
</reference>